<dbReference type="STRING" id="1617426.TR69_WS6001000147"/>
<reference evidence="2 3" key="1">
    <citation type="submission" date="2015-02" db="EMBL/GenBank/DDBJ databases">
        <title>Improved understanding of the partial-nitritation anammox process through 23 genomes representing the majority of the microbial community.</title>
        <authorList>
            <person name="Speth D.R."/>
            <person name="In T Zandt M."/>
            <person name="Guerrero Cruz S."/>
            <person name="Jetten M.S."/>
            <person name="Dutilh B.E."/>
        </authorList>
    </citation>
    <scope>NUCLEOTIDE SEQUENCE [LARGE SCALE GENOMIC DNA]</scope>
    <source>
        <strain evidence="2">OLB20</strain>
    </source>
</reference>
<keyword evidence="1" id="KW-0472">Membrane</keyword>
<comment type="caution">
    <text evidence="2">The sequence shown here is derived from an EMBL/GenBank/DDBJ whole genome shotgun (WGS) entry which is preliminary data.</text>
</comment>
<gene>
    <name evidence="2" type="ORF">TR69_WS6001000147</name>
</gene>
<keyword evidence="1" id="KW-1133">Transmembrane helix</keyword>
<feature type="transmembrane region" description="Helical" evidence="1">
    <location>
        <begin position="18"/>
        <end position="43"/>
    </location>
</feature>
<sequence length="232" mass="26503">MKLYVLAHSFMRRYFSGLLWYCVVPGAVFLLTLPFVVPAIYYLEKQATVRADHQTYEAQQFTFGRATQIPQEVQKNRLTAVGGGNIADTDYRAIVLDEFFRRNDSPLYGYGKVFVEKCDQYGAPFDCTTLPAIAWVETRLCGYSFSHDQRNCWGFGGSGPNRIWFDDYEDAIDLITDRLVNAYGPQYMTNPESMQHVYCGPHCNSWGPGVQSMRYTISNLAVEMGYPPLIRD</sequence>
<organism evidence="2 3">
    <name type="scientific">candidate division WS6 bacterium OLB20</name>
    <dbReference type="NCBI Taxonomy" id="1617426"/>
    <lineage>
        <taxon>Bacteria</taxon>
        <taxon>Candidatus Dojkabacteria</taxon>
    </lineage>
</organism>
<keyword evidence="1" id="KW-0812">Transmembrane</keyword>
<protein>
    <recommendedName>
        <fullName evidence="4">Mannosyl-glycoprotein endo-beta-N-acetylglucosamidase-like domain-containing protein</fullName>
    </recommendedName>
</protein>
<evidence type="ECO:0000313" key="2">
    <source>
        <dbReference type="EMBL" id="KXK27273.1"/>
    </source>
</evidence>
<evidence type="ECO:0000256" key="1">
    <source>
        <dbReference type="SAM" id="Phobius"/>
    </source>
</evidence>
<evidence type="ECO:0008006" key="4">
    <source>
        <dbReference type="Google" id="ProtNLM"/>
    </source>
</evidence>
<evidence type="ECO:0000313" key="3">
    <source>
        <dbReference type="Proteomes" id="UP000070457"/>
    </source>
</evidence>
<dbReference type="AlphaFoldDB" id="A0A136M053"/>
<proteinExistence type="predicted"/>
<name>A0A136M053_9BACT</name>
<dbReference type="EMBL" id="JYNZ01000002">
    <property type="protein sequence ID" value="KXK27273.1"/>
    <property type="molecule type" value="Genomic_DNA"/>
</dbReference>
<dbReference type="Proteomes" id="UP000070457">
    <property type="component" value="Unassembled WGS sequence"/>
</dbReference>
<accession>A0A136M053</accession>